<dbReference type="PANTHER" id="PTHR28657">
    <property type="entry name" value="INDOLEAMINE 2,3-DIOXYGENASE"/>
    <property type="match status" value="1"/>
</dbReference>
<evidence type="ECO:0000256" key="2">
    <source>
        <dbReference type="ARBA" id="ARBA00022723"/>
    </source>
</evidence>
<protein>
    <recommendedName>
        <fullName evidence="7">Indoleamine 2,3-dioxygenase</fullName>
    </recommendedName>
</protein>
<dbReference type="GO" id="GO:0046872">
    <property type="term" value="F:metal ion binding"/>
    <property type="evidence" value="ECO:0007669"/>
    <property type="project" value="UniProtKB-KW"/>
</dbReference>
<sequence>MSPLETPGSLTKGVHTNTPPLSLQDYAVTSNGFLPEEPPLRRLPDPYYAPWESLVETLSISIAEQTLRQQIDRLPVLSTDRLTTEPEWRRACVVLAFLTHGYIWGGETASEGAEVEVWCQFTGGSNGQTLRRCSFLDVVLGVAA</sequence>
<dbReference type="Pfam" id="PF01231">
    <property type="entry name" value="IDO"/>
    <property type="match status" value="1"/>
</dbReference>
<dbReference type="GO" id="GO:0033754">
    <property type="term" value="F:indoleamine 2,3-dioxygenase activity"/>
    <property type="evidence" value="ECO:0007669"/>
    <property type="project" value="TreeGrafter"/>
</dbReference>
<evidence type="ECO:0008006" key="7">
    <source>
        <dbReference type="Google" id="ProtNLM"/>
    </source>
</evidence>
<dbReference type="GO" id="GO:0034354">
    <property type="term" value="P:'de novo' NAD+ biosynthetic process from L-tryptophan"/>
    <property type="evidence" value="ECO:0007669"/>
    <property type="project" value="TreeGrafter"/>
</dbReference>
<evidence type="ECO:0000256" key="3">
    <source>
        <dbReference type="ARBA" id="ARBA00023004"/>
    </source>
</evidence>
<dbReference type="Proteomes" id="UP000001056">
    <property type="component" value="Unassembled WGS sequence"/>
</dbReference>
<dbReference type="eggNOG" id="ENOG502QV6W">
    <property type="taxonomic scope" value="Eukaryota"/>
</dbReference>
<feature type="region of interest" description="Disordered" evidence="4">
    <location>
        <begin position="1"/>
        <end position="22"/>
    </location>
</feature>
<dbReference type="GeneID" id="4391212"/>
<keyword evidence="3" id="KW-0408">Iron</keyword>
<evidence type="ECO:0000256" key="4">
    <source>
        <dbReference type="SAM" id="MobiDB-lite"/>
    </source>
</evidence>
<dbReference type="GO" id="GO:0019441">
    <property type="term" value="P:L-tryptophan catabolic process to kynurenine"/>
    <property type="evidence" value="ECO:0007669"/>
    <property type="project" value="InterPro"/>
</dbReference>
<dbReference type="EMBL" id="CH408031">
    <property type="protein sequence ID" value="EAQ88783.1"/>
    <property type="molecule type" value="Genomic_DNA"/>
</dbReference>
<evidence type="ECO:0000256" key="1">
    <source>
        <dbReference type="ARBA" id="ARBA00007119"/>
    </source>
</evidence>
<dbReference type="OrthoDB" id="540174at2759"/>
<accession>Q2H7G3</accession>
<organism evidence="5 6">
    <name type="scientific">Chaetomium globosum (strain ATCC 6205 / CBS 148.51 / DSM 1962 / NBRC 6347 / NRRL 1970)</name>
    <name type="common">Soil fungus</name>
    <dbReference type="NCBI Taxonomy" id="306901"/>
    <lineage>
        <taxon>Eukaryota</taxon>
        <taxon>Fungi</taxon>
        <taxon>Dikarya</taxon>
        <taxon>Ascomycota</taxon>
        <taxon>Pezizomycotina</taxon>
        <taxon>Sordariomycetes</taxon>
        <taxon>Sordariomycetidae</taxon>
        <taxon>Sordariales</taxon>
        <taxon>Chaetomiaceae</taxon>
        <taxon>Chaetomium</taxon>
    </lineage>
</organism>
<dbReference type="OMA" id="WRRAYCL"/>
<dbReference type="STRING" id="306901.Q2H7G3"/>
<dbReference type="InParanoid" id="Q2H7G3"/>
<reference evidence="6" key="1">
    <citation type="journal article" date="2015" name="Genome Announc.">
        <title>Draft genome sequence of the cellulolytic fungus Chaetomium globosum.</title>
        <authorList>
            <person name="Cuomo C.A."/>
            <person name="Untereiner W.A."/>
            <person name="Ma L.-J."/>
            <person name="Grabherr M."/>
            <person name="Birren B.W."/>
        </authorList>
    </citation>
    <scope>NUCLEOTIDE SEQUENCE [LARGE SCALE GENOMIC DNA]</scope>
    <source>
        <strain evidence="6">ATCC 6205 / CBS 148.51 / DSM 1962 / NBRC 6347 / NRRL 1970</strain>
    </source>
</reference>
<comment type="similarity">
    <text evidence="1">Belongs to the indoleamine 2,3-dioxygenase family.</text>
</comment>
<dbReference type="VEuPathDB" id="FungiDB:CHGG_05402"/>
<evidence type="ECO:0000313" key="6">
    <source>
        <dbReference type="Proteomes" id="UP000001056"/>
    </source>
</evidence>
<dbReference type="GO" id="GO:0020037">
    <property type="term" value="F:heme binding"/>
    <property type="evidence" value="ECO:0007669"/>
    <property type="project" value="InterPro"/>
</dbReference>
<dbReference type="AlphaFoldDB" id="Q2H7G3"/>
<dbReference type="HOGENOM" id="CLU_1796251_0_0_1"/>
<keyword evidence="6" id="KW-1185">Reference proteome</keyword>
<dbReference type="PANTHER" id="PTHR28657:SF10">
    <property type="entry name" value="INDOLEAMINE 2,3-DIOXYGENASE"/>
    <property type="match status" value="1"/>
</dbReference>
<evidence type="ECO:0000313" key="5">
    <source>
        <dbReference type="EMBL" id="EAQ88783.1"/>
    </source>
</evidence>
<dbReference type="SUPFAM" id="SSF140959">
    <property type="entry name" value="Indolic compounds 2,3-dioxygenase-like"/>
    <property type="match status" value="1"/>
</dbReference>
<dbReference type="GO" id="GO:0005737">
    <property type="term" value="C:cytoplasm"/>
    <property type="evidence" value="ECO:0007669"/>
    <property type="project" value="TreeGrafter"/>
</dbReference>
<dbReference type="RefSeq" id="XP_001221497.1">
    <property type="nucleotide sequence ID" value="XM_001221496.1"/>
</dbReference>
<gene>
    <name evidence="5" type="ORF">CHGG_05402</name>
</gene>
<proteinExistence type="inferred from homology"/>
<dbReference type="InterPro" id="IPR037217">
    <property type="entry name" value="Trp/Indoleamine_2_3_dOase-like"/>
</dbReference>
<dbReference type="InterPro" id="IPR000898">
    <property type="entry name" value="Indolamine_dOase"/>
</dbReference>
<keyword evidence="2" id="KW-0479">Metal-binding</keyword>
<name>Q2H7G3_CHAGB</name>